<feature type="domain" description="N-acetyltransferase" evidence="2">
    <location>
        <begin position="1"/>
        <end position="96"/>
    </location>
</feature>
<dbReference type="InterPro" id="IPR000182">
    <property type="entry name" value="GNAT_dom"/>
</dbReference>
<dbReference type="InterPro" id="IPR016181">
    <property type="entry name" value="Acyl_CoA_acyltransferase"/>
</dbReference>
<evidence type="ECO:0000313" key="4">
    <source>
        <dbReference type="Proteomes" id="UP001157125"/>
    </source>
</evidence>
<comment type="caution">
    <text evidence="3">The sequence shown here is derived from an EMBL/GenBank/DDBJ whole genome shotgun (WGS) entry which is preliminary data.</text>
</comment>
<sequence length="102" mass="10821">MFVATDGPHVVGFAALAQGEIIALEVAPEHRRYGHGSRLLAACVDTLRILGTSPVRTWAIEGDTVREAFLTSAGFAEGGIRRGMDGPGGEMAEPMWRADLGQ</sequence>
<dbReference type="EMBL" id="BSUN01000001">
    <property type="protein sequence ID" value="GMA37094.1"/>
    <property type="molecule type" value="Genomic_DNA"/>
</dbReference>
<dbReference type="Proteomes" id="UP001157125">
    <property type="component" value="Unassembled WGS sequence"/>
</dbReference>
<evidence type="ECO:0000259" key="2">
    <source>
        <dbReference type="PROSITE" id="PS51186"/>
    </source>
</evidence>
<accession>A0ABQ6IK90</accession>
<evidence type="ECO:0000256" key="1">
    <source>
        <dbReference type="SAM" id="MobiDB-lite"/>
    </source>
</evidence>
<dbReference type="Pfam" id="PF13508">
    <property type="entry name" value="Acetyltransf_7"/>
    <property type="match status" value="1"/>
</dbReference>
<evidence type="ECO:0000313" key="3">
    <source>
        <dbReference type="EMBL" id="GMA37094.1"/>
    </source>
</evidence>
<organism evidence="3 4">
    <name type="scientific">Demequina litorisediminis</name>
    <dbReference type="NCBI Taxonomy" id="1849022"/>
    <lineage>
        <taxon>Bacteria</taxon>
        <taxon>Bacillati</taxon>
        <taxon>Actinomycetota</taxon>
        <taxon>Actinomycetes</taxon>
        <taxon>Micrococcales</taxon>
        <taxon>Demequinaceae</taxon>
        <taxon>Demequina</taxon>
    </lineage>
</organism>
<feature type="region of interest" description="Disordered" evidence="1">
    <location>
        <begin position="80"/>
        <end position="102"/>
    </location>
</feature>
<dbReference type="CDD" id="cd04301">
    <property type="entry name" value="NAT_SF"/>
    <property type="match status" value="1"/>
</dbReference>
<dbReference type="Gene3D" id="3.40.630.30">
    <property type="match status" value="1"/>
</dbReference>
<gene>
    <name evidence="3" type="ORF">GCM10025876_32980</name>
</gene>
<reference evidence="4" key="1">
    <citation type="journal article" date="2019" name="Int. J. Syst. Evol. Microbiol.">
        <title>The Global Catalogue of Microorganisms (GCM) 10K type strain sequencing project: providing services to taxonomists for standard genome sequencing and annotation.</title>
        <authorList>
            <consortium name="The Broad Institute Genomics Platform"/>
            <consortium name="The Broad Institute Genome Sequencing Center for Infectious Disease"/>
            <person name="Wu L."/>
            <person name="Ma J."/>
        </authorList>
    </citation>
    <scope>NUCLEOTIDE SEQUENCE [LARGE SCALE GENOMIC DNA]</scope>
    <source>
        <strain evidence="4">NBRC 112299</strain>
    </source>
</reference>
<proteinExistence type="predicted"/>
<dbReference type="PROSITE" id="PS51186">
    <property type="entry name" value="GNAT"/>
    <property type="match status" value="1"/>
</dbReference>
<name>A0ABQ6IK90_9MICO</name>
<keyword evidence="4" id="KW-1185">Reference proteome</keyword>
<dbReference type="SUPFAM" id="SSF55729">
    <property type="entry name" value="Acyl-CoA N-acyltransferases (Nat)"/>
    <property type="match status" value="1"/>
</dbReference>
<protein>
    <recommendedName>
        <fullName evidence="2">N-acetyltransferase domain-containing protein</fullName>
    </recommendedName>
</protein>